<dbReference type="Gene3D" id="2.120.10.30">
    <property type="entry name" value="TolB, C-terminal domain"/>
    <property type="match status" value="1"/>
</dbReference>
<name>C3ZJ20_BRAFL</name>
<dbReference type="Pfam" id="PF01436">
    <property type="entry name" value="NHL"/>
    <property type="match status" value="1"/>
</dbReference>
<dbReference type="SUPFAM" id="SSF101898">
    <property type="entry name" value="NHL repeat"/>
    <property type="match status" value="1"/>
</dbReference>
<feature type="non-terminal residue" evidence="2">
    <location>
        <position position="1"/>
    </location>
</feature>
<proteinExistence type="predicted"/>
<evidence type="ECO:0000313" key="2">
    <source>
        <dbReference type="EMBL" id="EEN47449.1"/>
    </source>
</evidence>
<dbReference type="InterPro" id="IPR011042">
    <property type="entry name" value="6-blade_b-propeller_TolB-like"/>
</dbReference>
<reference evidence="2" key="1">
    <citation type="journal article" date="2008" name="Nature">
        <title>The amphioxus genome and the evolution of the chordate karyotype.</title>
        <authorList>
            <consortium name="US DOE Joint Genome Institute (JGI-PGF)"/>
            <person name="Putnam N.H."/>
            <person name="Butts T."/>
            <person name="Ferrier D.E.K."/>
            <person name="Furlong R.F."/>
            <person name="Hellsten U."/>
            <person name="Kawashima T."/>
            <person name="Robinson-Rechavi M."/>
            <person name="Shoguchi E."/>
            <person name="Terry A."/>
            <person name="Yu J.-K."/>
            <person name="Benito-Gutierrez E.L."/>
            <person name="Dubchak I."/>
            <person name="Garcia-Fernandez J."/>
            <person name="Gibson-Brown J.J."/>
            <person name="Grigoriev I.V."/>
            <person name="Horton A.C."/>
            <person name="de Jong P.J."/>
            <person name="Jurka J."/>
            <person name="Kapitonov V.V."/>
            <person name="Kohara Y."/>
            <person name="Kuroki Y."/>
            <person name="Lindquist E."/>
            <person name="Lucas S."/>
            <person name="Osoegawa K."/>
            <person name="Pennacchio L.A."/>
            <person name="Salamov A.A."/>
            <person name="Satou Y."/>
            <person name="Sauka-Spengler T."/>
            <person name="Schmutz J."/>
            <person name="Shin-I T."/>
            <person name="Toyoda A."/>
            <person name="Bronner-Fraser M."/>
            <person name="Fujiyama A."/>
            <person name="Holland L.Z."/>
            <person name="Holland P.W.H."/>
            <person name="Satoh N."/>
            <person name="Rokhsar D.S."/>
        </authorList>
    </citation>
    <scope>NUCLEOTIDE SEQUENCE [LARGE SCALE GENOMIC DNA]</scope>
    <source>
        <strain evidence="2">S238N-H82</strain>
        <tissue evidence="2">Testes</tissue>
    </source>
</reference>
<dbReference type="AlphaFoldDB" id="C3ZJ20"/>
<organism>
    <name type="scientific">Branchiostoma floridae</name>
    <name type="common">Florida lancelet</name>
    <name type="synonym">Amphioxus</name>
    <dbReference type="NCBI Taxonomy" id="7739"/>
    <lineage>
        <taxon>Eukaryota</taxon>
        <taxon>Metazoa</taxon>
        <taxon>Chordata</taxon>
        <taxon>Cephalochordata</taxon>
        <taxon>Leptocardii</taxon>
        <taxon>Amphioxiformes</taxon>
        <taxon>Branchiostomatidae</taxon>
        <taxon>Branchiostoma</taxon>
    </lineage>
</organism>
<keyword evidence="1" id="KW-0677">Repeat</keyword>
<dbReference type="EMBL" id="GG666631">
    <property type="protein sequence ID" value="EEN47449.1"/>
    <property type="molecule type" value="Genomic_DNA"/>
</dbReference>
<gene>
    <name evidence="2" type="ORF">BRAFLDRAFT_205505</name>
</gene>
<dbReference type="InParanoid" id="C3ZJ20"/>
<dbReference type="InterPro" id="IPR001258">
    <property type="entry name" value="NHL_repeat"/>
</dbReference>
<sequence length="51" mass="5652">VFCPNGMWVSTISSTGDKLNKPHGVAATEDGHAFVADPGDNCIRKYRYMYM</sequence>
<protein>
    <recommendedName>
        <fullName evidence="3">SMP-30/Gluconolactonase/LRE-like region domain-containing protein</fullName>
    </recommendedName>
</protein>
<accession>C3ZJ20</accession>
<evidence type="ECO:0008006" key="3">
    <source>
        <dbReference type="Google" id="ProtNLM"/>
    </source>
</evidence>
<evidence type="ECO:0000256" key="1">
    <source>
        <dbReference type="ARBA" id="ARBA00022737"/>
    </source>
</evidence>